<name>A0A2I4PEP1_9SPIT</name>
<sequence length="370" mass="42463">MTPPREGGVDVCSSVSMQAIWVKAPKLMYKLKEYSSMVERWSSKSFMWVRFLLFLIKSFFRITIDATSLTPPAFPSVSVVSKLSLLPQMGEREEPSSWPLSLPLYPPKRGNREGWQTILWSSCVSPSQLFFLPPSATSVILRGNHFEGDRVGTNLIPLVAPNIFASIIFPPSPPVSPHLPQHLFLSPIFLRGLVGALERLTGTQSILRVNFFLRQHLSPVELGKLMFWKGRLLNFQRVFGRTLFLTDSLLAFYFGLKFRDLPMLIRWLRRSFSKVSFWRYRSFLHFIRYTFRYVMSTLYNDLDVLGIRFRLKGKISVAGNARTRTIEHTIGAIKSTSKDFAILHELTTVNSFTGVLGLQIWLCYRSPLNK</sequence>
<dbReference type="AlphaFoldDB" id="A0A2I4PEP1"/>
<gene>
    <name evidence="4" type="primary">rps3_b</name>
</gene>
<dbReference type="GO" id="GO:0005840">
    <property type="term" value="C:ribosome"/>
    <property type="evidence" value="ECO:0007669"/>
    <property type="project" value="UniProtKB-KW"/>
</dbReference>
<dbReference type="GO" id="GO:1990904">
    <property type="term" value="C:ribonucleoprotein complex"/>
    <property type="evidence" value="ECO:0007669"/>
    <property type="project" value="UniProtKB-KW"/>
</dbReference>
<proteinExistence type="inferred from homology"/>
<keyword evidence="3" id="KW-0687">Ribonucleoprotein</keyword>
<geneLocation type="mitochondrion" evidence="4"/>
<keyword evidence="2 4" id="KW-0689">Ribosomal protein</keyword>
<dbReference type="Gene3D" id="3.30.1140.32">
    <property type="entry name" value="Ribosomal protein S3, C-terminal domain"/>
    <property type="match status" value="1"/>
</dbReference>
<dbReference type="InterPro" id="IPR036419">
    <property type="entry name" value="Ribosomal_S3_C_sf"/>
</dbReference>
<reference evidence="4" key="1">
    <citation type="submission" date="2016-07" db="EMBL/GenBank/DDBJ databases">
        <title>Mitochondrial genome evolution in Stichotrich ciliates.</title>
        <authorList>
            <person name="Chen X."/>
            <person name="Landweber L."/>
        </authorList>
    </citation>
    <scope>NUCLEOTIDE SEQUENCE</scope>
</reference>
<organism evidence="4">
    <name type="scientific">Urostyla grandis</name>
    <dbReference type="NCBI Taxonomy" id="57509"/>
    <lineage>
        <taxon>Eukaryota</taxon>
        <taxon>Sar</taxon>
        <taxon>Alveolata</taxon>
        <taxon>Ciliophora</taxon>
        <taxon>Intramacronucleata</taxon>
        <taxon>Spirotrichea</taxon>
        <taxon>Stichotrichia</taxon>
        <taxon>Urostylida</taxon>
        <taxon>Urostylidae</taxon>
        <taxon>Urostyla</taxon>
    </lineage>
</organism>
<evidence type="ECO:0000256" key="2">
    <source>
        <dbReference type="ARBA" id="ARBA00022980"/>
    </source>
</evidence>
<evidence type="ECO:0000256" key="1">
    <source>
        <dbReference type="ARBA" id="ARBA00010761"/>
    </source>
</evidence>
<evidence type="ECO:0000256" key="3">
    <source>
        <dbReference type="ARBA" id="ARBA00023274"/>
    </source>
</evidence>
<dbReference type="SUPFAM" id="SSF54821">
    <property type="entry name" value="Ribosomal protein S3 C-terminal domain"/>
    <property type="match status" value="1"/>
</dbReference>
<dbReference type="EMBL" id="KX494929">
    <property type="protein sequence ID" value="APW82394.1"/>
    <property type="molecule type" value="Genomic_DNA"/>
</dbReference>
<accession>A0A2I4PEP1</accession>
<protein>
    <submittedName>
        <fullName evidence="4">Ribosomal protein S3_b</fullName>
    </submittedName>
</protein>
<keyword evidence="4" id="KW-0496">Mitochondrion</keyword>
<evidence type="ECO:0000313" key="4">
    <source>
        <dbReference type="EMBL" id="APW82394.1"/>
    </source>
</evidence>
<comment type="similarity">
    <text evidence="1">Belongs to the universal ribosomal protein uS3 family.</text>
</comment>